<keyword evidence="2" id="KW-1003">Cell membrane</keyword>
<comment type="subcellular location">
    <subcellularLocation>
        <location evidence="1">Cell membrane</location>
    </subcellularLocation>
</comment>
<dbReference type="GO" id="GO:0005886">
    <property type="term" value="C:plasma membrane"/>
    <property type="evidence" value="ECO:0007669"/>
    <property type="project" value="UniProtKB-SubCell"/>
</dbReference>
<reference evidence="5" key="1">
    <citation type="submission" date="2016-10" db="EMBL/GenBank/DDBJ databases">
        <authorList>
            <person name="Varghese N."/>
            <person name="Submissions S."/>
        </authorList>
    </citation>
    <scope>NUCLEOTIDE SEQUENCE [LARGE SCALE GENOMIC DNA]</scope>
    <source>
        <strain evidence="5">Nm44</strain>
    </source>
</reference>
<keyword evidence="5" id="KW-1185">Reference proteome</keyword>
<dbReference type="Pfam" id="PF06977">
    <property type="entry name" value="SdiA-regulated"/>
    <property type="match status" value="1"/>
</dbReference>
<proteinExistence type="predicted"/>
<evidence type="ECO:0000256" key="2">
    <source>
        <dbReference type="ARBA" id="ARBA00022475"/>
    </source>
</evidence>
<dbReference type="Proteomes" id="UP000183287">
    <property type="component" value="Unassembled WGS sequence"/>
</dbReference>
<dbReference type="EMBL" id="FOUB01000092">
    <property type="protein sequence ID" value="SFN05474.1"/>
    <property type="molecule type" value="Genomic_DNA"/>
</dbReference>
<evidence type="ECO:0000313" key="4">
    <source>
        <dbReference type="EMBL" id="SFN05474.1"/>
    </source>
</evidence>
<dbReference type="OrthoDB" id="8559389at2"/>
<dbReference type="RefSeq" id="WP_143083542.1">
    <property type="nucleotide sequence ID" value="NZ_FOUB01000092.1"/>
</dbReference>
<dbReference type="InterPro" id="IPR009722">
    <property type="entry name" value="YjiK/CarP"/>
</dbReference>
<evidence type="ECO:0000256" key="3">
    <source>
        <dbReference type="ARBA" id="ARBA00023136"/>
    </source>
</evidence>
<sequence length="366" mass="40672">MSMKFTTITLQYNMCRLGLLAWVCVFVILINFGNLATAGSRDISENLRNSLTITERYTIPIAELSGLTMAINSAKKTRGEISLYAVGDASYEVAHIRINTSLGDAGVQPIIHLYDLQNVISNQHIKDASQWEAVATDGNGTACMLNETSSELSCFDHSFQNNRGNFTLDVSSIRNLNLTWEEQPNSRGEGMILMKKGHVLILKEKKPSMLIEFGPEGALPMGYDMTTFLNVGDTFTGLNVDKSKLSDRLNQPIPSPTRLVALKTWQFSKHLSKLAKDASEIIVGPDKRVYLLSQESSTLCRLEKTLKPNEDKVTIDHDACWKLPAEIDKAEGMVIDELMNPWIGIDIKDTSKQNLFRLSPISAALE</sequence>
<dbReference type="AlphaFoldDB" id="A0A1I4VW33"/>
<accession>A0A1I4VW33</accession>
<gene>
    <name evidence="4" type="ORF">SAMN05421863_10923</name>
</gene>
<name>A0A1I4VW33_9PROT</name>
<keyword evidence="3" id="KW-0472">Membrane</keyword>
<evidence type="ECO:0000256" key="1">
    <source>
        <dbReference type="ARBA" id="ARBA00004236"/>
    </source>
</evidence>
<evidence type="ECO:0000313" key="5">
    <source>
        <dbReference type="Proteomes" id="UP000183287"/>
    </source>
</evidence>
<organism evidence="4 5">
    <name type="scientific">Nitrosomonas communis</name>
    <dbReference type="NCBI Taxonomy" id="44574"/>
    <lineage>
        <taxon>Bacteria</taxon>
        <taxon>Pseudomonadati</taxon>
        <taxon>Pseudomonadota</taxon>
        <taxon>Betaproteobacteria</taxon>
        <taxon>Nitrosomonadales</taxon>
        <taxon>Nitrosomonadaceae</taxon>
        <taxon>Nitrosomonas</taxon>
    </lineage>
</organism>
<protein>
    <submittedName>
        <fullName evidence="4">SdiA-regulated</fullName>
    </submittedName>
</protein>